<evidence type="ECO:0000313" key="2">
    <source>
        <dbReference type="Proteomes" id="UP000245838"/>
    </source>
</evidence>
<gene>
    <name evidence="1" type="ORF">SGGMMB4_01393</name>
</gene>
<organism evidence="1 2">
    <name type="scientific">Sodalis glossinidius (strain morsitans)</name>
    <dbReference type="NCBI Taxonomy" id="343509"/>
    <lineage>
        <taxon>Bacteria</taxon>
        <taxon>Pseudomonadati</taxon>
        <taxon>Pseudomonadota</taxon>
        <taxon>Gammaproteobacteria</taxon>
        <taxon>Enterobacterales</taxon>
        <taxon>Bruguierivoracaceae</taxon>
        <taxon>Sodalis</taxon>
    </lineage>
</organism>
<proteinExistence type="predicted"/>
<dbReference type="EMBL" id="LN854557">
    <property type="protein sequence ID" value="CRL44341.1"/>
    <property type="molecule type" value="Genomic_DNA"/>
</dbReference>
<protein>
    <submittedName>
        <fullName evidence="1">Uncharacterized protein</fullName>
    </submittedName>
</protein>
<dbReference type="AlphaFoldDB" id="A0A193QGQ9"/>
<name>A0A193QGQ9_SODGM</name>
<dbReference type="Proteomes" id="UP000245838">
    <property type="component" value="Chromosome sggmmb4_Chromosome"/>
</dbReference>
<sequence length="40" mass="4452">MRPLMYASEAHNITLCGECIIDGAGQWWGIPFARSKQKTA</sequence>
<evidence type="ECO:0000313" key="1">
    <source>
        <dbReference type="EMBL" id="CRL44341.1"/>
    </source>
</evidence>
<reference evidence="1 2" key="1">
    <citation type="submission" date="2015-05" db="EMBL/GenBank/DDBJ databases">
        <authorList>
            <person name="Goodhead I."/>
        </authorList>
    </citation>
    <scope>NUCLEOTIDE SEQUENCE [LARGE SCALE GENOMIC DNA]</scope>
    <source>
        <strain evidence="2">morsitans</strain>
    </source>
</reference>
<accession>A0A193QGQ9</accession>